<organism evidence="1 2">
    <name type="scientific">Clunio marinus</name>
    <dbReference type="NCBI Taxonomy" id="568069"/>
    <lineage>
        <taxon>Eukaryota</taxon>
        <taxon>Metazoa</taxon>
        <taxon>Ecdysozoa</taxon>
        <taxon>Arthropoda</taxon>
        <taxon>Hexapoda</taxon>
        <taxon>Insecta</taxon>
        <taxon>Pterygota</taxon>
        <taxon>Neoptera</taxon>
        <taxon>Endopterygota</taxon>
        <taxon>Diptera</taxon>
        <taxon>Nematocera</taxon>
        <taxon>Chironomoidea</taxon>
        <taxon>Chironomidae</taxon>
        <taxon>Clunio</taxon>
    </lineage>
</organism>
<gene>
    <name evidence="1" type="ORF">CLUMA_CG013035</name>
</gene>
<evidence type="ECO:0000313" key="2">
    <source>
        <dbReference type="Proteomes" id="UP000183832"/>
    </source>
</evidence>
<name>A0A1J1IMS8_9DIPT</name>
<dbReference type="AlphaFoldDB" id="A0A1J1IMS8"/>
<reference evidence="1 2" key="1">
    <citation type="submission" date="2015-04" db="EMBL/GenBank/DDBJ databases">
        <authorList>
            <person name="Syromyatnikov M.Y."/>
            <person name="Popov V.N."/>
        </authorList>
    </citation>
    <scope>NUCLEOTIDE SEQUENCE [LARGE SCALE GENOMIC DNA]</scope>
</reference>
<accession>A0A1J1IMS8</accession>
<protein>
    <submittedName>
        <fullName evidence="1">CLUMA_CG013035, isoform A</fullName>
    </submittedName>
</protein>
<keyword evidence="2" id="KW-1185">Reference proteome</keyword>
<evidence type="ECO:0000313" key="1">
    <source>
        <dbReference type="EMBL" id="CRK99777.1"/>
    </source>
</evidence>
<sequence>MNVLKFISRTDHRYKNNICRGLTENSTYVRLKYLTEFMIGKPELHFQLILKYQSREGSLFLCYVLEGRII</sequence>
<proteinExistence type="predicted"/>
<dbReference type="EMBL" id="CVRI01000052">
    <property type="protein sequence ID" value="CRK99777.1"/>
    <property type="molecule type" value="Genomic_DNA"/>
</dbReference>
<dbReference type="Proteomes" id="UP000183832">
    <property type="component" value="Unassembled WGS sequence"/>
</dbReference>